<evidence type="ECO:0000313" key="2">
    <source>
        <dbReference type="EMBL" id="TGZ48002.1"/>
    </source>
</evidence>
<dbReference type="EMBL" id="QBLH01002572">
    <property type="protein sequence ID" value="TGZ48002.1"/>
    <property type="molecule type" value="Genomic_DNA"/>
</dbReference>
<sequence>MLHRSARTLHDHLGHAFSASSLFHLARSRRRIETEATEQQRQQRSSDRPPPSPFPSHSVVATVEKGTRGGHCPDVKRVRTAARRNNRRCGQMAKRETRRRRVENRGSVSEGARERNSLESTRPIAPRRCNNGIDDFPSSIARVARGILPVKELTANHSRDIPQTVGNGRGDPQLSRWEIQKNPAHAASRDPNESRAGISFRRERARFDLSQKATQRRMARRGARGRQPSRETGFSFHEISKASRRPPGTRTGEFIKIETRHLCRELRIRRKSVLRTTRAYSSSSRRSPAKLGPRKRRFEVEQALKVNPRQLRARSKKLIRRIGALVSAFGYCAVSLNQVKVLRADRQTRTCARPLIRRTDAQLRSYLAVKFDDTGRAYGPFRAASRWGLCALILIPHPLPRVITTFFTTAIPRVEFLKNPVVYFATGMPRNNG</sequence>
<evidence type="ECO:0000256" key="1">
    <source>
        <dbReference type="SAM" id="MobiDB-lite"/>
    </source>
</evidence>
<dbReference type="Proteomes" id="UP000310200">
    <property type="component" value="Unassembled WGS sequence"/>
</dbReference>
<feature type="compositionally biased region" description="Basic residues" evidence="1">
    <location>
        <begin position="214"/>
        <end position="224"/>
    </location>
</feature>
<keyword evidence="3" id="KW-1185">Reference proteome</keyword>
<name>A0A4S2KF35_9HYME</name>
<comment type="caution">
    <text evidence="2">The sequence shown here is derived from an EMBL/GenBank/DDBJ whole genome shotgun (WGS) entry which is preliminary data.</text>
</comment>
<reference evidence="2 3" key="1">
    <citation type="journal article" date="2019" name="Philos. Trans. R. Soc. Lond., B, Biol. Sci.">
        <title>Ant behaviour and brain gene expression of defending hosts depend on the ecological success of the intruding social parasite.</title>
        <authorList>
            <person name="Kaur R."/>
            <person name="Stoldt M."/>
            <person name="Jongepier E."/>
            <person name="Feldmeyer B."/>
            <person name="Menzel F."/>
            <person name="Bornberg-Bauer E."/>
            <person name="Foitzik S."/>
        </authorList>
    </citation>
    <scope>NUCLEOTIDE SEQUENCE [LARGE SCALE GENOMIC DNA]</scope>
    <source>
        <tissue evidence="2">Whole body</tissue>
    </source>
</reference>
<accession>A0A4S2KF35</accession>
<gene>
    <name evidence="2" type="ORF">DBV15_05755</name>
</gene>
<feature type="region of interest" description="Disordered" evidence="1">
    <location>
        <begin position="32"/>
        <end position="57"/>
    </location>
</feature>
<proteinExistence type="predicted"/>
<dbReference type="AlphaFoldDB" id="A0A4S2KF35"/>
<feature type="region of interest" description="Disordered" evidence="1">
    <location>
        <begin position="211"/>
        <end position="233"/>
    </location>
</feature>
<feature type="region of interest" description="Disordered" evidence="1">
    <location>
        <begin position="83"/>
        <end position="130"/>
    </location>
</feature>
<protein>
    <submittedName>
        <fullName evidence="2">Uncharacterized protein</fullName>
    </submittedName>
</protein>
<evidence type="ECO:0000313" key="3">
    <source>
        <dbReference type="Proteomes" id="UP000310200"/>
    </source>
</evidence>
<organism evidence="2 3">
    <name type="scientific">Temnothorax longispinosus</name>
    <dbReference type="NCBI Taxonomy" id="300112"/>
    <lineage>
        <taxon>Eukaryota</taxon>
        <taxon>Metazoa</taxon>
        <taxon>Ecdysozoa</taxon>
        <taxon>Arthropoda</taxon>
        <taxon>Hexapoda</taxon>
        <taxon>Insecta</taxon>
        <taxon>Pterygota</taxon>
        <taxon>Neoptera</taxon>
        <taxon>Endopterygota</taxon>
        <taxon>Hymenoptera</taxon>
        <taxon>Apocrita</taxon>
        <taxon>Aculeata</taxon>
        <taxon>Formicoidea</taxon>
        <taxon>Formicidae</taxon>
        <taxon>Myrmicinae</taxon>
        <taxon>Temnothorax</taxon>
    </lineage>
</organism>